<proteinExistence type="predicted"/>
<sequence>MECEKQFGQRLQHSYCLSLICRLEIAKYIKRTADETKKDSKTDQRRNRDGHSSKAKGLKLLRTVLVLPTHHETTFVSKLVELFCVIGVERSEAVAMGADVIIMVVSALDGWTSADNELLEHIAFDQFPRNCGIRFHWHDLDRLFCSLQQPSSHEKIYHAIITLY</sequence>
<keyword evidence="2" id="KW-1185">Reference proteome</keyword>
<dbReference type="Proteomes" id="UP001417504">
    <property type="component" value="Unassembled WGS sequence"/>
</dbReference>
<evidence type="ECO:0000313" key="1">
    <source>
        <dbReference type="EMBL" id="KAK9091031.1"/>
    </source>
</evidence>
<reference evidence="1 2" key="1">
    <citation type="submission" date="2024-01" db="EMBL/GenBank/DDBJ databases">
        <title>Genome assemblies of Stephania.</title>
        <authorList>
            <person name="Yang L."/>
        </authorList>
    </citation>
    <scope>NUCLEOTIDE SEQUENCE [LARGE SCALE GENOMIC DNA]</scope>
    <source>
        <strain evidence="1">QJT</strain>
        <tissue evidence="1">Leaf</tissue>
    </source>
</reference>
<comment type="caution">
    <text evidence="1">The sequence shown here is derived from an EMBL/GenBank/DDBJ whole genome shotgun (WGS) entry which is preliminary data.</text>
</comment>
<dbReference type="AlphaFoldDB" id="A0AAP0ED04"/>
<organism evidence="1 2">
    <name type="scientific">Stephania japonica</name>
    <dbReference type="NCBI Taxonomy" id="461633"/>
    <lineage>
        <taxon>Eukaryota</taxon>
        <taxon>Viridiplantae</taxon>
        <taxon>Streptophyta</taxon>
        <taxon>Embryophyta</taxon>
        <taxon>Tracheophyta</taxon>
        <taxon>Spermatophyta</taxon>
        <taxon>Magnoliopsida</taxon>
        <taxon>Ranunculales</taxon>
        <taxon>Menispermaceae</taxon>
        <taxon>Menispermoideae</taxon>
        <taxon>Cissampelideae</taxon>
        <taxon>Stephania</taxon>
    </lineage>
</organism>
<name>A0AAP0ED04_9MAGN</name>
<evidence type="ECO:0000313" key="2">
    <source>
        <dbReference type="Proteomes" id="UP001417504"/>
    </source>
</evidence>
<accession>A0AAP0ED04</accession>
<dbReference type="EMBL" id="JBBNAE010000010">
    <property type="protein sequence ID" value="KAK9091031.1"/>
    <property type="molecule type" value="Genomic_DNA"/>
</dbReference>
<protein>
    <submittedName>
        <fullName evidence="1">Uncharacterized protein</fullName>
    </submittedName>
</protein>
<gene>
    <name evidence="1" type="ORF">Sjap_024208</name>
</gene>